<dbReference type="AlphaFoldDB" id="A0A6M6JM89"/>
<sequence>MSHRSLLTRAAAALAVGAAVLAGCASPAETPATPAAPAADGAYPVTIPNAYGETTIPAEPTRVVAVGFNEADFLLALGVVPVGVRDFIGEYDETARPWAQEALAGAQPADVGGTEINVEAIAALEPDLIMGVYSFMDRATYDALSAIAPTVGPVSADGTVGWEEQTRITGTALGREEQAADAIATVEQAFADARAAHPGFAGREVTIDLPVNGVAYLLGADDLRSSVFTGVGLTVPEATTELGPETIGQLDSDALVVLGATAEDMAGDPLFQSLPVVQEGRTIFTGGYEEDFNGAIGFGSPLSLPYAVELITPQLAAVLG</sequence>
<feature type="chain" id="PRO_5039346692" evidence="5">
    <location>
        <begin position="28"/>
        <end position="320"/>
    </location>
</feature>
<name>A0A6M6JM89_9PSEU</name>
<reference evidence="7 8" key="1">
    <citation type="submission" date="2020-05" db="EMBL/GenBank/DDBJ databases">
        <authorList>
            <person name="Mo P."/>
        </authorList>
    </citation>
    <scope>NUCLEOTIDE SEQUENCE [LARGE SCALE GENOMIC DNA]</scope>
    <source>
        <strain evidence="7 8">Gen01</strain>
    </source>
</reference>
<dbReference type="Proteomes" id="UP000505377">
    <property type="component" value="Chromosome"/>
</dbReference>
<evidence type="ECO:0000256" key="3">
    <source>
        <dbReference type="ARBA" id="ARBA00022448"/>
    </source>
</evidence>
<dbReference type="CDD" id="cd01146">
    <property type="entry name" value="FhuD"/>
    <property type="match status" value="1"/>
</dbReference>
<dbReference type="SUPFAM" id="SSF53807">
    <property type="entry name" value="Helical backbone' metal receptor"/>
    <property type="match status" value="1"/>
</dbReference>
<comment type="subcellular location">
    <subcellularLocation>
        <location evidence="1">Cell envelope</location>
    </subcellularLocation>
</comment>
<evidence type="ECO:0000256" key="5">
    <source>
        <dbReference type="SAM" id="SignalP"/>
    </source>
</evidence>
<keyword evidence="4 5" id="KW-0732">Signal</keyword>
<evidence type="ECO:0000259" key="6">
    <source>
        <dbReference type="PROSITE" id="PS50983"/>
    </source>
</evidence>
<dbReference type="PANTHER" id="PTHR30532:SF24">
    <property type="entry name" value="FERRIC ENTEROBACTIN-BINDING PERIPLASMIC PROTEIN FEPB"/>
    <property type="match status" value="1"/>
</dbReference>
<evidence type="ECO:0000256" key="1">
    <source>
        <dbReference type="ARBA" id="ARBA00004196"/>
    </source>
</evidence>
<dbReference type="InterPro" id="IPR051313">
    <property type="entry name" value="Bact_iron-sidero_bind"/>
</dbReference>
<feature type="signal peptide" evidence="5">
    <location>
        <begin position="1"/>
        <end position="27"/>
    </location>
</feature>
<dbReference type="KEGG" id="pbro:HOP40_23160"/>
<keyword evidence="8" id="KW-1185">Reference proteome</keyword>
<dbReference type="GO" id="GO:0030288">
    <property type="term" value="C:outer membrane-bounded periplasmic space"/>
    <property type="evidence" value="ECO:0007669"/>
    <property type="project" value="TreeGrafter"/>
</dbReference>
<evidence type="ECO:0000256" key="4">
    <source>
        <dbReference type="ARBA" id="ARBA00022729"/>
    </source>
</evidence>
<proteinExistence type="inferred from homology"/>
<dbReference type="PROSITE" id="PS50983">
    <property type="entry name" value="FE_B12_PBP"/>
    <property type="match status" value="1"/>
</dbReference>
<dbReference type="RefSeq" id="WP_172161921.1">
    <property type="nucleotide sequence ID" value="NZ_CP053564.1"/>
</dbReference>
<keyword evidence="3" id="KW-0813">Transport</keyword>
<dbReference type="InterPro" id="IPR002491">
    <property type="entry name" value="ABC_transptr_periplasmic_BD"/>
</dbReference>
<feature type="domain" description="Fe/B12 periplasmic-binding" evidence="6">
    <location>
        <begin position="62"/>
        <end position="319"/>
    </location>
</feature>
<protein>
    <submittedName>
        <fullName evidence="7">Iron-siderophore ABC transporter substrate-binding protein</fullName>
    </submittedName>
</protein>
<dbReference type="Gene3D" id="3.40.50.1980">
    <property type="entry name" value="Nitrogenase molybdenum iron protein domain"/>
    <property type="match status" value="2"/>
</dbReference>
<accession>A0A6M6JM89</accession>
<organism evidence="7 8">
    <name type="scientific">Pseudonocardia broussonetiae</name>
    <dbReference type="NCBI Taxonomy" id="2736640"/>
    <lineage>
        <taxon>Bacteria</taxon>
        <taxon>Bacillati</taxon>
        <taxon>Actinomycetota</taxon>
        <taxon>Actinomycetes</taxon>
        <taxon>Pseudonocardiales</taxon>
        <taxon>Pseudonocardiaceae</taxon>
        <taxon>Pseudonocardia</taxon>
    </lineage>
</organism>
<dbReference type="PANTHER" id="PTHR30532">
    <property type="entry name" value="IRON III DICITRATE-BINDING PERIPLASMIC PROTEIN"/>
    <property type="match status" value="1"/>
</dbReference>
<dbReference type="PROSITE" id="PS51257">
    <property type="entry name" value="PROKAR_LIPOPROTEIN"/>
    <property type="match status" value="1"/>
</dbReference>
<dbReference type="GO" id="GO:1901678">
    <property type="term" value="P:iron coordination entity transport"/>
    <property type="evidence" value="ECO:0007669"/>
    <property type="project" value="UniProtKB-ARBA"/>
</dbReference>
<evidence type="ECO:0000313" key="7">
    <source>
        <dbReference type="EMBL" id="QJY48333.1"/>
    </source>
</evidence>
<dbReference type="Pfam" id="PF01497">
    <property type="entry name" value="Peripla_BP_2"/>
    <property type="match status" value="1"/>
</dbReference>
<comment type="similarity">
    <text evidence="2">Belongs to the bacterial solute-binding protein 8 family.</text>
</comment>
<evidence type="ECO:0000256" key="2">
    <source>
        <dbReference type="ARBA" id="ARBA00008814"/>
    </source>
</evidence>
<dbReference type="EMBL" id="CP053564">
    <property type="protein sequence ID" value="QJY48333.1"/>
    <property type="molecule type" value="Genomic_DNA"/>
</dbReference>
<evidence type="ECO:0000313" key="8">
    <source>
        <dbReference type="Proteomes" id="UP000505377"/>
    </source>
</evidence>
<gene>
    <name evidence="7" type="ORF">HOP40_23160</name>
</gene>